<reference evidence="2" key="1">
    <citation type="journal article" date="2014" name="Genome Announc.">
        <title>Draft genome sequences of six enterohepatic helicobacter species isolated from humans and one from rhesus macaques.</title>
        <authorList>
            <person name="Shen Z."/>
            <person name="Sheh A."/>
            <person name="Young S.K."/>
            <person name="Abouelliel A."/>
            <person name="Ward D.V."/>
            <person name="Earl A.M."/>
            <person name="Fox J.G."/>
        </authorList>
    </citation>
    <scope>NUCLEOTIDE SEQUENCE [LARGE SCALE GENOMIC DNA]</scope>
    <source>
        <strain evidence="2">CCUG 18818</strain>
    </source>
</reference>
<sequence length="51" mass="6227">MLEWLQKISHLTNNDFVERNGFKRPCVWIIFTFFLKKITFQKAKPSRRLSL</sequence>
<organism evidence="1 2">
    <name type="scientific">Helicobacter cinaedi CCUG 18818 = ATCC BAA-847</name>
    <dbReference type="NCBI Taxonomy" id="537971"/>
    <lineage>
        <taxon>Bacteria</taxon>
        <taxon>Pseudomonadati</taxon>
        <taxon>Campylobacterota</taxon>
        <taxon>Epsilonproteobacteria</taxon>
        <taxon>Campylobacterales</taxon>
        <taxon>Helicobacteraceae</taxon>
        <taxon>Helicobacter</taxon>
    </lineage>
</organism>
<accession>A0ABN0B8S8</accession>
<evidence type="ECO:0000313" key="2">
    <source>
        <dbReference type="Proteomes" id="UP000005755"/>
    </source>
</evidence>
<gene>
    <name evidence="1" type="ORF">HCCG_00076</name>
</gene>
<dbReference type="Proteomes" id="UP000005755">
    <property type="component" value="Unassembled WGS sequence"/>
</dbReference>
<evidence type="ECO:0000313" key="1">
    <source>
        <dbReference type="EMBL" id="EFR45530.1"/>
    </source>
</evidence>
<name>A0ABN0B8S8_9HELI</name>
<dbReference type="EMBL" id="DS990391">
    <property type="protein sequence ID" value="EFR45530.1"/>
    <property type="molecule type" value="Genomic_DNA"/>
</dbReference>
<keyword evidence="2" id="KW-1185">Reference proteome</keyword>
<proteinExistence type="predicted"/>
<protein>
    <submittedName>
        <fullName evidence="1">Uncharacterized protein</fullName>
    </submittedName>
</protein>